<reference evidence="1 3" key="1">
    <citation type="submission" date="2015-07" db="EMBL/GenBank/DDBJ databases">
        <title>Genome of Polaribacter dokdonenesis DSW-5, isolated from seawater off Dokdo in Korea.</title>
        <authorList>
            <person name="Yoon K."/>
            <person name="Song J.Y."/>
            <person name="Kim J.F."/>
        </authorList>
    </citation>
    <scope>NUCLEOTIDE SEQUENCE [LARGE SCALE GENOMIC DNA]</scope>
    <source>
        <strain evidence="1 3">DSW-5</strain>
    </source>
</reference>
<accession>A0A0N1IY27</accession>
<name>A0A0N1IY27_9FLAO</name>
<dbReference type="Proteomes" id="UP000183071">
    <property type="component" value="Unassembled WGS sequence"/>
</dbReference>
<protein>
    <submittedName>
        <fullName evidence="1">Uncharacterized protein</fullName>
    </submittedName>
</protein>
<evidence type="ECO:0000313" key="4">
    <source>
        <dbReference type="Proteomes" id="UP000183071"/>
    </source>
</evidence>
<dbReference type="AlphaFoldDB" id="A0A0N1IY27"/>
<dbReference type="OrthoDB" id="1144910at2"/>
<dbReference type="Proteomes" id="UP000037716">
    <property type="component" value="Unassembled WGS sequence"/>
</dbReference>
<organism evidence="1 3">
    <name type="scientific">Polaribacter dokdonensis DSW-5</name>
    <dbReference type="NCBI Taxonomy" id="1300348"/>
    <lineage>
        <taxon>Bacteria</taxon>
        <taxon>Pseudomonadati</taxon>
        <taxon>Bacteroidota</taxon>
        <taxon>Flavobacteriia</taxon>
        <taxon>Flavobacteriales</taxon>
        <taxon>Flavobacteriaceae</taxon>
    </lineage>
</organism>
<dbReference type="EMBL" id="FNUE01000001">
    <property type="protein sequence ID" value="SEE21570.1"/>
    <property type="molecule type" value="Genomic_DNA"/>
</dbReference>
<proteinExistence type="predicted"/>
<evidence type="ECO:0000313" key="1">
    <source>
        <dbReference type="EMBL" id="KOY50974.1"/>
    </source>
</evidence>
<dbReference type="STRING" id="1300348.I602_534"/>
<dbReference type="EMBL" id="LGBR01000001">
    <property type="protein sequence ID" value="KOY50974.1"/>
    <property type="molecule type" value="Genomic_DNA"/>
</dbReference>
<evidence type="ECO:0000313" key="2">
    <source>
        <dbReference type="EMBL" id="SEE21570.1"/>
    </source>
</evidence>
<evidence type="ECO:0000313" key="3">
    <source>
        <dbReference type="Proteomes" id="UP000037716"/>
    </source>
</evidence>
<keyword evidence="4" id="KW-1185">Reference proteome</keyword>
<gene>
    <name evidence="1" type="ORF">I602_534</name>
    <name evidence="2" type="ORF">SAMN05444353_1249</name>
</gene>
<sequence length="204" mass="23140">MNTKWYLSTLLVLFIFLGTIQENKPVPNQEIVLEFTNSAINELEKENTIIDLKNRLEIAGASNIQIQKSKNGNLKIAYYSAEHVSNIKNALSINEDVSNNISKFPLEDKKYPSEKTTKFNIDVYEIDTSSYSSNFDGNSILEIKYDSDRFTTSQNYASSAKLALLTSKKTYKLKSKFYNTQQIVKNSTSHNIPEVRAGPLTYLA</sequence>
<comment type="caution">
    <text evidence="1">The sequence shown here is derived from an EMBL/GenBank/DDBJ whole genome shotgun (WGS) entry which is preliminary data.</text>
</comment>
<reference evidence="2 4" key="2">
    <citation type="submission" date="2016-10" db="EMBL/GenBank/DDBJ databases">
        <authorList>
            <person name="Varghese N."/>
            <person name="Submissions S."/>
        </authorList>
    </citation>
    <scope>NUCLEOTIDE SEQUENCE [LARGE SCALE GENOMIC DNA]</scope>
    <source>
        <strain evidence="2 4">DSW-5</strain>
    </source>
</reference>
<dbReference type="RefSeq" id="WP_053973209.1">
    <property type="nucleotide sequence ID" value="NZ_FNUE01000001.1"/>
</dbReference>
<dbReference type="PATRIC" id="fig|1300348.6.peg.532"/>